<accession>A0A1R3TID8</accession>
<dbReference type="Proteomes" id="UP000187891">
    <property type="component" value="Unassembled WGS sequence"/>
</dbReference>
<reference evidence="1 4" key="3">
    <citation type="journal article" date="2023" name="Phytobiomes J">
        <title>Deciphering the key players within the bacterial microbiota associated with aerial crown gall tumors on rhododendron: Insights into the gallobiome.</title>
        <authorList>
            <person name="Kuzmanovic N."/>
            <person name="Nesme J."/>
            <person name="Wolf J."/>
            <person name="Neumann-Schaal M."/>
            <person name="Petersen J."/>
            <person name="Fernandez-Gnecco G."/>
            <person name="Sproeer C."/>
            <person name="Bunk B."/>
            <person name="Overmann J."/>
            <person name="Sorensen S.J."/>
            <person name="Idczak E."/>
            <person name="Smalla K."/>
        </authorList>
    </citation>
    <scope>NUCLEOTIDE SEQUENCE [LARGE SCALE GENOMIC DNA]</scope>
    <source>
        <strain evidence="1">Rho-14.1</strain>
        <strain evidence="4">rho-14.1</strain>
    </source>
</reference>
<sequence length="71" mass="8020">MTTITQHSRSPSWLRLHSRHWLSLAVELGGGALASWRRRQSLRALEALPADTLKDIGWPSSDSKRMRIAAK</sequence>
<gene>
    <name evidence="2" type="ORF">DSM25559_0170</name>
    <name evidence="1" type="ORF">RMS29_00225</name>
</gene>
<dbReference type="GeneID" id="86882863"/>
<keyword evidence="4" id="KW-1185">Reference proteome</keyword>
<dbReference type="STRING" id="1907666.DSM25559_0170"/>
<dbReference type="EMBL" id="JAVRAD010000001">
    <property type="protein sequence ID" value="MDX8327639.1"/>
    <property type="molecule type" value="Genomic_DNA"/>
</dbReference>
<dbReference type="AlphaFoldDB" id="A0A1R3TID8"/>
<dbReference type="RefSeq" id="WP_077117122.1">
    <property type="nucleotide sequence ID" value="NZ_CP133551.1"/>
</dbReference>
<organism evidence="2 3">
    <name type="scientific">Agrobacterium rosae</name>
    <dbReference type="NCBI Taxonomy" id="1972867"/>
    <lineage>
        <taxon>Bacteria</taxon>
        <taxon>Pseudomonadati</taxon>
        <taxon>Pseudomonadota</taxon>
        <taxon>Alphaproteobacteria</taxon>
        <taxon>Hyphomicrobiales</taxon>
        <taxon>Rhizobiaceae</taxon>
        <taxon>Rhizobium/Agrobacterium group</taxon>
        <taxon>Agrobacterium</taxon>
    </lineage>
</organism>
<protein>
    <submittedName>
        <fullName evidence="1">DUF1127 domain-containing protein</fullName>
    </submittedName>
</protein>
<evidence type="ECO:0000313" key="1">
    <source>
        <dbReference type="EMBL" id="MDX8327639.1"/>
    </source>
</evidence>
<evidence type="ECO:0000313" key="4">
    <source>
        <dbReference type="Proteomes" id="UP001277561"/>
    </source>
</evidence>
<dbReference type="EMBL" id="FMUE01000001">
    <property type="protein sequence ID" value="SCX01786.1"/>
    <property type="molecule type" value="Genomic_DNA"/>
</dbReference>
<proteinExistence type="predicted"/>
<evidence type="ECO:0000313" key="2">
    <source>
        <dbReference type="EMBL" id="SCX01786.1"/>
    </source>
</evidence>
<dbReference type="Proteomes" id="UP001277561">
    <property type="component" value="Unassembled WGS sequence"/>
</dbReference>
<reference evidence="2" key="2">
    <citation type="submission" date="2016-10" db="EMBL/GenBank/DDBJ databases">
        <authorList>
            <person name="de Groot N.N."/>
        </authorList>
    </citation>
    <scope>NUCLEOTIDE SEQUENCE [LARGE SCALE GENOMIC DNA]</scope>
    <source>
        <strain evidence="2">DSM25559</strain>
    </source>
</reference>
<evidence type="ECO:0000313" key="3">
    <source>
        <dbReference type="Proteomes" id="UP000187891"/>
    </source>
</evidence>
<name>A0A1R3TID8_9HYPH</name>
<reference evidence="3" key="1">
    <citation type="submission" date="2016-10" db="EMBL/GenBank/DDBJ databases">
        <authorList>
            <person name="Wibberg D."/>
        </authorList>
    </citation>
    <scope>NUCLEOTIDE SEQUENCE [LARGE SCALE GENOMIC DNA]</scope>
</reference>